<name>A0ABY7C814_9HYPH</name>
<gene>
    <name evidence="1" type="ORF">OH818_13305</name>
</gene>
<accession>A0ABY7C814</accession>
<protein>
    <submittedName>
        <fullName evidence="1">Uncharacterized protein</fullName>
    </submittedName>
</protein>
<reference evidence="1" key="1">
    <citation type="submission" date="2022-12" db="EMBL/GenBank/DDBJ databases">
        <title>Jiella pelagia sp. nov., isolated from phosphonate enriched culture of Northwest Pacific surface seawater.</title>
        <authorList>
            <person name="Shin D.Y."/>
            <person name="Hwang C.Y."/>
        </authorList>
    </citation>
    <scope>NUCLEOTIDE SEQUENCE</scope>
    <source>
        <strain evidence="1">HL-NP1</strain>
    </source>
</reference>
<evidence type="ECO:0000313" key="1">
    <source>
        <dbReference type="EMBL" id="WAP71391.1"/>
    </source>
</evidence>
<organism evidence="1 2">
    <name type="scientific">Jiella pelagia</name>
    <dbReference type="NCBI Taxonomy" id="2986949"/>
    <lineage>
        <taxon>Bacteria</taxon>
        <taxon>Pseudomonadati</taxon>
        <taxon>Pseudomonadota</taxon>
        <taxon>Alphaproteobacteria</taxon>
        <taxon>Hyphomicrobiales</taxon>
        <taxon>Aurantimonadaceae</taxon>
        <taxon>Jiella</taxon>
    </lineage>
</organism>
<evidence type="ECO:0000313" key="2">
    <source>
        <dbReference type="Proteomes" id="UP001164020"/>
    </source>
</evidence>
<dbReference type="EMBL" id="CP114029">
    <property type="protein sequence ID" value="WAP71391.1"/>
    <property type="molecule type" value="Genomic_DNA"/>
</dbReference>
<dbReference type="Proteomes" id="UP001164020">
    <property type="component" value="Chromosome"/>
</dbReference>
<sequence>MRERLQFEAGGGRNQGADRMLRTIFRLLPIALVVLATSDRASAAEEPTAVACQFEHMPLMLFILRGGMGADDNTVQIGQSEPLKLSVGSSLMSATQGNQDLTFSLRLPANVSVSAPGNDTMSYFGECISSFQPD</sequence>
<proteinExistence type="predicted"/>
<keyword evidence="2" id="KW-1185">Reference proteome</keyword>